<comment type="caution">
    <text evidence="2">The sequence shown here is derived from an EMBL/GenBank/DDBJ whole genome shotgun (WGS) entry which is preliminary data.</text>
</comment>
<organism evidence="2 3">
    <name type="scientific">Streptococcus dentapri</name>
    <dbReference type="NCBI Taxonomy" id="573564"/>
    <lineage>
        <taxon>Bacteria</taxon>
        <taxon>Bacillati</taxon>
        <taxon>Bacillota</taxon>
        <taxon>Bacilli</taxon>
        <taxon>Lactobacillales</taxon>
        <taxon>Streptococcaceae</taxon>
        <taxon>Streptococcus</taxon>
    </lineage>
</organism>
<feature type="transmembrane region" description="Helical" evidence="1">
    <location>
        <begin position="359"/>
        <end position="379"/>
    </location>
</feature>
<feature type="transmembrane region" description="Helical" evidence="1">
    <location>
        <begin position="42"/>
        <end position="59"/>
    </location>
</feature>
<keyword evidence="1" id="KW-1133">Transmembrane helix</keyword>
<feature type="transmembrane region" description="Helical" evidence="1">
    <location>
        <begin position="157"/>
        <end position="175"/>
    </location>
</feature>
<name>A0ABV8D3N4_9STRE</name>
<reference evidence="3" key="1">
    <citation type="journal article" date="2019" name="Int. J. Syst. Evol. Microbiol.">
        <title>The Global Catalogue of Microorganisms (GCM) 10K type strain sequencing project: providing services to taxonomists for standard genome sequencing and annotation.</title>
        <authorList>
            <consortium name="The Broad Institute Genomics Platform"/>
            <consortium name="The Broad Institute Genome Sequencing Center for Infectious Disease"/>
            <person name="Wu L."/>
            <person name="Ma J."/>
        </authorList>
    </citation>
    <scope>NUCLEOTIDE SEQUENCE [LARGE SCALE GENOMIC DNA]</scope>
    <source>
        <strain evidence="3">CCUG 58728</strain>
    </source>
</reference>
<evidence type="ECO:0000313" key="3">
    <source>
        <dbReference type="Proteomes" id="UP001595901"/>
    </source>
</evidence>
<dbReference type="EMBL" id="JBHSAC010000080">
    <property type="protein sequence ID" value="MFC3932916.1"/>
    <property type="molecule type" value="Genomic_DNA"/>
</dbReference>
<sequence>MSDQSTQATSTWQSKFKAMGPGILMASAAVGGSHIVSSTQAGAIYGWQLAIVILLINLFKYPFFRFGSEYTLQTGQSLIEGYAQRGKWTLWIFFILNIFSAVVNTAAVGILCAAILFNVFPNGFGLSISQLTTIIIVLIWAMLLIGGYKFLDGLAKWVMTALTIATVAAVVIALFKHREYAPDFTAPTPWQLSALPFIVSLMGWMPAPIEISAINSMWSVEKRKTVKVSYLDGIFDFNVGYIGTAVLALIFLALGALIQFGSGKAIQGASAPYIAQFIQMYASVLGDWSRLLIAFIAFLSIFGTVITVIDGYSRANNETLRLIFDKKEVSSRALYIWITLTSVVGLLIVYFFAGDVANMVRFAMIGSFITTPFFAYLNYKLVNTKEHHIASWLKWLSIIGLIYLFGFAIFFVVAWLTGNIG</sequence>
<accession>A0ABV8D3N4</accession>
<feature type="transmembrane region" description="Helical" evidence="1">
    <location>
        <begin position="18"/>
        <end position="36"/>
    </location>
</feature>
<keyword evidence="3" id="KW-1185">Reference proteome</keyword>
<proteinExistence type="predicted"/>
<evidence type="ECO:0000313" key="2">
    <source>
        <dbReference type="EMBL" id="MFC3932916.1"/>
    </source>
</evidence>
<dbReference type="RefSeq" id="WP_380432661.1">
    <property type="nucleotide sequence ID" value="NZ_JBHSAC010000080.1"/>
</dbReference>
<feature type="transmembrane region" description="Helical" evidence="1">
    <location>
        <begin position="391"/>
        <end position="416"/>
    </location>
</feature>
<feature type="transmembrane region" description="Helical" evidence="1">
    <location>
        <begin position="291"/>
        <end position="312"/>
    </location>
</feature>
<dbReference type="Proteomes" id="UP001595901">
    <property type="component" value="Unassembled WGS sequence"/>
</dbReference>
<feature type="transmembrane region" description="Helical" evidence="1">
    <location>
        <begin position="239"/>
        <end position="260"/>
    </location>
</feature>
<keyword evidence="1" id="KW-0472">Membrane</keyword>
<protein>
    <submittedName>
        <fullName evidence="2">NRAMP family divalent metal transporter</fullName>
    </submittedName>
</protein>
<feature type="transmembrane region" description="Helical" evidence="1">
    <location>
        <begin position="123"/>
        <end position="145"/>
    </location>
</feature>
<feature type="transmembrane region" description="Helical" evidence="1">
    <location>
        <begin position="195"/>
        <end position="218"/>
    </location>
</feature>
<dbReference type="Gene3D" id="1.20.1740.10">
    <property type="entry name" value="Amino acid/polyamine transporter I"/>
    <property type="match status" value="1"/>
</dbReference>
<keyword evidence="1" id="KW-0812">Transmembrane</keyword>
<feature type="transmembrane region" description="Helical" evidence="1">
    <location>
        <begin position="333"/>
        <end position="353"/>
    </location>
</feature>
<gene>
    <name evidence="2" type="ORF">ACFOSE_09165</name>
</gene>
<evidence type="ECO:0000256" key="1">
    <source>
        <dbReference type="SAM" id="Phobius"/>
    </source>
</evidence>
<feature type="transmembrane region" description="Helical" evidence="1">
    <location>
        <begin position="90"/>
        <end position="117"/>
    </location>
</feature>